<evidence type="ECO:0000256" key="2">
    <source>
        <dbReference type="ARBA" id="ARBA00022679"/>
    </source>
</evidence>
<accession>A0ABD2ADF5</accession>
<dbReference type="AlphaFoldDB" id="A0ABD2ADF5"/>
<dbReference type="Gene3D" id="3.30.160.60">
    <property type="entry name" value="Classic Zinc Finger"/>
    <property type="match status" value="1"/>
</dbReference>
<dbReference type="InterPro" id="IPR036236">
    <property type="entry name" value="Znf_C2H2_sf"/>
</dbReference>
<evidence type="ECO:0000256" key="5">
    <source>
        <dbReference type="ARBA" id="ARBA00022771"/>
    </source>
</evidence>
<dbReference type="SMART" id="SM00451">
    <property type="entry name" value="ZnF_U1"/>
    <property type="match status" value="1"/>
</dbReference>
<evidence type="ECO:0000256" key="4">
    <source>
        <dbReference type="ARBA" id="ARBA00022741"/>
    </source>
</evidence>
<dbReference type="GO" id="GO:0005524">
    <property type="term" value="F:ATP binding"/>
    <property type="evidence" value="ECO:0007669"/>
    <property type="project" value="UniProtKB-KW"/>
</dbReference>
<sequence length="194" mass="23109">MIKRYGRRKNEQDRSECLHSRSPDYTKGIFQSIGFKEFHDYLILPEEERASIKAETLLKRGLDDLKMVTKRYANNQQKWIRNRLMRRADRQVPPLYVLDCTDLTQWKCNVFDKAVSIISAILQGKKPEEKPINENIESQKNTDSSNELQRYCKICDRIFIGELQWNAHINGLKHKKILQRMRRMEKQNPEIKIS</sequence>
<evidence type="ECO:0000313" key="10">
    <source>
        <dbReference type="Proteomes" id="UP001607302"/>
    </source>
</evidence>
<proteinExistence type="inferred from homology"/>
<keyword evidence="4" id="KW-0547">Nucleotide-binding</keyword>
<name>A0ABD2ADF5_VESSQ</name>
<evidence type="ECO:0000256" key="7">
    <source>
        <dbReference type="ARBA" id="ARBA00022840"/>
    </source>
</evidence>
<dbReference type="PANTHER" id="PTHR11088">
    <property type="entry name" value="TRNA DIMETHYLALLYLTRANSFERASE"/>
    <property type="match status" value="1"/>
</dbReference>
<dbReference type="GO" id="GO:0016740">
    <property type="term" value="F:transferase activity"/>
    <property type="evidence" value="ECO:0007669"/>
    <property type="project" value="UniProtKB-KW"/>
</dbReference>
<keyword evidence="6" id="KW-0862">Zinc</keyword>
<dbReference type="PANTHER" id="PTHR11088:SF89">
    <property type="entry name" value="TRNA DIMETHYLALLYLTRANSFERASE"/>
    <property type="match status" value="1"/>
</dbReference>
<feature type="domain" description="U1-type" evidence="8">
    <location>
        <begin position="147"/>
        <end position="181"/>
    </location>
</feature>
<gene>
    <name evidence="9" type="ORF">V1478_012528</name>
</gene>
<dbReference type="InterPro" id="IPR027417">
    <property type="entry name" value="P-loop_NTPase"/>
</dbReference>
<keyword evidence="7" id="KW-0067">ATP-binding</keyword>
<dbReference type="InterPro" id="IPR039657">
    <property type="entry name" value="Dimethylallyltransferase"/>
</dbReference>
<dbReference type="InterPro" id="IPR003604">
    <property type="entry name" value="Matrin/U1-like-C_Znf_C2H2"/>
</dbReference>
<reference evidence="9 10" key="1">
    <citation type="journal article" date="2024" name="Ann. Entomol. Soc. Am.">
        <title>Genomic analyses of the southern and eastern yellowjacket wasps (Hymenoptera: Vespidae) reveal evolutionary signatures of social life.</title>
        <authorList>
            <person name="Catto M.A."/>
            <person name="Caine P.B."/>
            <person name="Orr S.E."/>
            <person name="Hunt B.G."/>
            <person name="Goodisman M.A.D."/>
        </authorList>
    </citation>
    <scope>NUCLEOTIDE SEQUENCE [LARGE SCALE GENOMIC DNA]</scope>
    <source>
        <strain evidence="9">233</strain>
        <tissue evidence="9">Head and thorax</tissue>
    </source>
</reference>
<comment type="caution">
    <text evidence="9">The sequence shown here is derived from an EMBL/GenBank/DDBJ whole genome shotgun (WGS) entry which is preliminary data.</text>
</comment>
<keyword evidence="2" id="KW-0808">Transferase</keyword>
<comment type="similarity">
    <text evidence="1">Belongs to the IPP transferase family.</text>
</comment>
<dbReference type="GO" id="GO:0008270">
    <property type="term" value="F:zinc ion binding"/>
    <property type="evidence" value="ECO:0007669"/>
    <property type="project" value="UniProtKB-KW"/>
</dbReference>
<evidence type="ECO:0000256" key="3">
    <source>
        <dbReference type="ARBA" id="ARBA00022723"/>
    </source>
</evidence>
<evidence type="ECO:0000259" key="8">
    <source>
        <dbReference type="SMART" id="SM00451"/>
    </source>
</evidence>
<organism evidence="9 10">
    <name type="scientific">Vespula squamosa</name>
    <name type="common">Southern yellow jacket</name>
    <name type="synonym">Wasp</name>
    <dbReference type="NCBI Taxonomy" id="30214"/>
    <lineage>
        <taxon>Eukaryota</taxon>
        <taxon>Metazoa</taxon>
        <taxon>Ecdysozoa</taxon>
        <taxon>Arthropoda</taxon>
        <taxon>Hexapoda</taxon>
        <taxon>Insecta</taxon>
        <taxon>Pterygota</taxon>
        <taxon>Neoptera</taxon>
        <taxon>Endopterygota</taxon>
        <taxon>Hymenoptera</taxon>
        <taxon>Apocrita</taxon>
        <taxon>Aculeata</taxon>
        <taxon>Vespoidea</taxon>
        <taxon>Vespidae</taxon>
        <taxon>Vespinae</taxon>
        <taxon>Vespula</taxon>
    </lineage>
</organism>
<dbReference type="SUPFAM" id="SSF57667">
    <property type="entry name" value="beta-beta-alpha zinc fingers"/>
    <property type="match status" value="1"/>
</dbReference>
<evidence type="ECO:0000256" key="1">
    <source>
        <dbReference type="ARBA" id="ARBA00005842"/>
    </source>
</evidence>
<dbReference type="Pfam" id="PF01715">
    <property type="entry name" value="IPPT"/>
    <property type="match status" value="1"/>
</dbReference>
<protein>
    <submittedName>
        <fullName evidence="9">tRNA dimethylallyltransferase isoform X2</fullName>
    </submittedName>
</protein>
<keyword evidence="5" id="KW-0863">Zinc-finger</keyword>
<dbReference type="Pfam" id="PF12171">
    <property type="entry name" value="zf-C2H2_jaz"/>
    <property type="match status" value="1"/>
</dbReference>
<keyword evidence="10" id="KW-1185">Reference proteome</keyword>
<dbReference type="Gene3D" id="3.40.50.300">
    <property type="entry name" value="P-loop containing nucleotide triphosphate hydrolases"/>
    <property type="match status" value="1"/>
</dbReference>
<dbReference type="EMBL" id="JAUDFV010000152">
    <property type="protein sequence ID" value="KAL2718652.1"/>
    <property type="molecule type" value="Genomic_DNA"/>
</dbReference>
<dbReference type="Proteomes" id="UP001607302">
    <property type="component" value="Unassembled WGS sequence"/>
</dbReference>
<evidence type="ECO:0000256" key="6">
    <source>
        <dbReference type="ARBA" id="ARBA00022833"/>
    </source>
</evidence>
<dbReference type="InterPro" id="IPR022755">
    <property type="entry name" value="Znf_C2H2_jaz"/>
</dbReference>
<keyword evidence="3" id="KW-0479">Metal-binding</keyword>
<evidence type="ECO:0000313" key="9">
    <source>
        <dbReference type="EMBL" id="KAL2718652.1"/>
    </source>
</evidence>